<reference evidence="3" key="2">
    <citation type="submission" date="2025-08" db="UniProtKB">
        <authorList>
            <consortium name="Ensembl"/>
        </authorList>
    </citation>
    <scope>IDENTIFICATION</scope>
</reference>
<dbReference type="GeneTree" id="ENSGT00980000202715"/>
<evidence type="ECO:0000313" key="3">
    <source>
        <dbReference type="Ensembl" id="ENSONIP00000072963.1"/>
    </source>
</evidence>
<dbReference type="Ensembl" id="ENSONIT00000068361.1">
    <property type="protein sequence ID" value="ENSONIP00000072963.1"/>
    <property type="gene ID" value="ENSONIG00000027751.1"/>
</dbReference>
<dbReference type="Pfam" id="PF06372">
    <property type="entry name" value="Gemin6"/>
    <property type="match status" value="1"/>
</dbReference>
<evidence type="ECO:0000313" key="4">
    <source>
        <dbReference type="Proteomes" id="UP000005207"/>
    </source>
</evidence>
<reference evidence="3" key="3">
    <citation type="submission" date="2025-09" db="UniProtKB">
        <authorList>
            <consortium name="Ensembl"/>
        </authorList>
    </citation>
    <scope>IDENTIFICATION</scope>
</reference>
<protein>
    <recommendedName>
        <fullName evidence="2">Gem-associated protein 6 Sm-like domain-containing protein</fullName>
    </recommendedName>
</protein>
<sequence length="82" mass="8985">MQCGWPLMGPLRWLHYVNKEVKVRAGKGEEHRGWLLSVDPVSARSCVSGEMPCGSGCRRTGSPWRRRGGAESGGRPDDCCAL</sequence>
<dbReference type="Proteomes" id="UP000005207">
    <property type="component" value="Linkage group LG6"/>
</dbReference>
<dbReference type="InterPro" id="IPR046857">
    <property type="entry name" value="Gemin6_Sm-like_dom"/>
</dbReference>
<feature type="region of interest" description="Disordered" evidence="1">
    <location>
        <begin position="60"/>
        <end position="82"/>
    </location>
</feature>
<reference evidence="4" key="1">
    <citation type="submission" date="2012-01" db="EMBL/GenBank/DDBJ databases">
        <title>The Genome Sequence of Oreochromis niloticus (Nile Tilapia).</title>
        <authorList>
            <consortium name="Broad Institute Genome Assembly Team"/>
            <consortium name="Broad Institute Sequencing Platform"/>
            <person name="Di Palma F."/>
            <person name="Johnson J."/>
            <person name="Lander E.S."/>
            <person name="Lindblad-Toh K."/>
        </authorList>
    </citation>
    <scope>NUCLEOTIDE SEQUENCE [LARGE SCALE GENOMIC DNA]</scope>
</reference>
<accession>A0A669EJB5</accession>
<keyword evidence="4" id="KW-1185">Reference proteome</keyword>
<feature type="domain" description="Gem-associated protein 6 Sm-like" evidence="2">
    <location>
        <begin position="3"/>
        <end position="47"/>
    </location>
</feature>
<organism evidence="3 4">
    <name type="scientific">Oreochromis niloticus</name>
    <name type="common">Nile tilapia</name>
    <name type="synonym">Tilapia nilotica</name>
    <dbReference type="NCBI Taxonomy" id="8128"/>
    <lineage>
        <taxon>Eukaryota</taxon>
        <taxon>Metazoa</taxon>
        <taxon>Chordata</taxon>
        <taxon>Craniata</taxon>
        <taxon>Vertebrata</taxon>
        <taxon>Euteleostomi</taxon>
        <taxon>Actinopterygii</taxon>
        <taxon>Neopterygii</taxon>
        <taxon>Teleostei</taxon>
        <taxon>Neoteleostei</taxon>
        <taxon>Acanthomorphata</taxon>
        <taxon>Ovalentaria</taxon>
        <taxon>Cichlomorphae</taxon>
        <taxon>Cichliformes</taxon>
        <taxon>Cichlidae</taxon>
        <taxon>African cichlids</taxon>
        <taxon>Pseudocrenilabrinae</taxon>
        <taxon>Oreochromini</taxon>
        <taxon>Oreochromis</taxon>
    </lineage>
</organism>
<evidence type="ECO:0000259" key="2">
    <source>
        <dbReference type="Pfam" id="PF06372"/>
    </source>
</evidence>
<dbReference type="InParanoid" id="A0A669EJB5"/>
<dbReference type="AlphaFoldDB" id="A0A669EJB5"/>
<name>A0A669EJB5_ORENI</name>
<dbReference type="Gene3D" id="2.30.30.100">
    <property type="match status" value="1"/>
</dbReference>
<evidence type="ECO:0000256" key="1">
    <source>
        <dbReference type="SAM" id="MobiDB-lite"/>
    </source>
</evidence>
<proteinExistence type="predicted"/>